<organism evidence="1 2">
    <name type="scientific">Allacma fusca</name>
    <dbReference type="NCBI Taxonomy" id="39272"/>
    <lineage>
        <taxon>Eukaryota</taxon>
        <taxon>Metazoa</taxon>
        <taxon>Ecdysozoa</taxon>
        <taxon>Arthropoda</taxon>
        <taxon>Hexapoda</taxon>
        <taxon>Collembola</taxon>
        <taxon>Symphypleona</taxon>
        <taxon>Sminthuridae</taxon>
        <taxon>Allacma</taxon>
    </lineage>
</organism>
<dbReference type="Proteomes" id="UP000708208">
    <property type="component" value="Unassembled WGS sequence"/>
</dbReference>
<dbReference type="AlphaFoldDB" id="A0A8J2KQB2"/>
<dbReference type="Pfam" id="PF14223">
    <property type="entry name" value="Retrotran_gag_2"/>
    <property type="match status" value="1"/>
</dbReference>
<sequence>MASKFSVKIEKLDGTNYNCWKLDVQLALEAAELWEVADGSETLPADDTKKKAWKLKDVQARAIIVPSLVKTQKNHIYSCKTAKEMLDRLRDLHSDSSILNLQHTMTKFLDYQIEKDVSPVKAMLELQELARMLADMQNP</sequence>
<reference evidence="1" key="1">
    <citation type="submission" date="2021-06" db="EMBL/GenBank/DDBJ databases">
        <authorList>
            <person name="Hodson N. C."/>
            <person name="Mongue J. A."/>
            <person name="Jaron S. K."/>
        </authorList>
    </citation>
    <scope>NUCLEOTIDE SEQUENCE</scope>
</reference>
<feature type="non-terminal residue" evidence="1">
    <location>
        <position position="139"/>
    </location>
</feature>
<evidence type="ECO:0008006" key="3">
    <source>
        <dbReference type="Google" id="ProtNLM"/>
    </source>
</evidence>
<dbReference type="EMBL" id="CAJVCH010181937">
    <property type="protein sequence ID" value="CAG7729641.1"/>
    <property type="molecule type" value="Genomic_DNA"/>
</dbReference>
<keyword evidence="2" id="KW-1185">Reference proteome</keyword>
<name>A0A8J2KQB2_9HEXA</name>
<gene>
    <name evidence="1" type="ORF">AFUS01_LOCUS18339</name>
</gene>
<proteinExistence type="predicted"/>
<accession>A0A8J2KQB2</accession>
<dbReference type="OrthoDB" id="8039827at2759"/>
<evidence type="ECO:0000313" key="1">
    <source>
        <dbReference type="EMBL" id="CAG7729641.1"/>
    </source>
</evidence>
<evidence type="ECO:0000313" key="2">
    <source>
        <dbReference type="Proteomes" id="UP000708208"/>
    </source>
</evidence>
<protein>
    <recommendedName>
        <fullName evidence="3">DUF4219 domain-containing protein</fullName>
    </recommendedName>
</protein>
<comment type="caution">
    <text evidence="1">The sequence shown here is derived from an EMBL/GenBank/DDBJ whole genome shotgun (WGS) entry which is preliminary data.</text>
</comment>